<feature type="transmembrane region" description="Helical" evidence="1">
    <location>
        <begin position="7"/>
        <end position="28"/>
    </location>
</feature>
<dbReference type="InterPro" id="IPR025196">
    <property type="entry name" value="DUF4126"/>
</dbReference>
<feature type="domain" description="DUF4126" evidence="2">
    <location>
        <begin position="5"/>
        <end position="186"/>
    </location>
</feature>
<reference evidence="4" key="1">
    <citation type="journal article" date="2019" name="Int. J. Syst. Evol. Microbiol.">
        <title>The Global Catalogue of Microorganisms (GCM) 10K type strain sequencing project: providing services to taxonomists for standard genome sequencing and annotation.</title>
        <authorList>
            <consortium name="The Broad Institute Genomics Platform"/>
            <consortium name="The Broad Institute Genome Sequencing Center for Infectious Disease"/>
            <person name="Wu L."/>
            <person name="Ma J."/>
        </authorList>
    </citation>
    <scope>NUCLEOTIDE SEQUENCE [LARGE SCALE GENOMIC DNA]</scope>
    <source>
        <strain evidence="4">JCM 14736</strain>
    </source>
</reference>
<evidence type="ECO:0000259" key="2">
    <source>
        <dbReference type="Pfam" id="PF13548"/>
    </source>
</evidence>
<gene>
    <name evidence="3" type="ORF">GCM10009768_22420</name>
</gene>
<dbReference type="Proteomes" id="UP001500851">
    <property type="component" value="Unassembled WGS sequence"/>
</dbReference>
<feature type="transmembrane region" description="Helical" evidence="1">
    <location>
        <begin position="156"/>
        <end position="182"/>
    </location>
</feature>
<evidence type="ECO:0000313" key="4">
    <source>
        <dbReference type="Proteomes" id="UP001500851"/>
    </source>
</evidence>
<evidence type="ECO:0000256" key="1">
    <source>
        <dbReference type="SAM" id="Phobius"/>
    </source>
</evidence>
<keyword evidence="4" id="KW-1185">Reference proteome</keyword>
<proteinExistence type="predicted"/>
<dbReference type="EMBL" id="BAAAOB010000002">
    <property type="protein sequence ID" value="GAA1792967.1"/>
    <property type="molecule type" value="Genomic_DNA"/>
</dbReference>
<accession>A0ABP4XS25</accession>
<comment type="caution">
    <text evidence="3">The sequence shown here is derived from an EMBL/GenBank/DDBJ whole genome shotgun (WGS) entry which is preliminary data.</text>
</comment>
<keyword evidence="1" id="KW-0472">Membrane</keyword>
<dbReference type="Pfam" id="PF13548">
    <property type="entry name" value="DUF4126"/>
    <property type="match status" value="1"/>
</dbReference>
<evidence type="ECO:0000313" key="3">
    <source>
        <dbReference type="EMBL" id="GAA1792967.1"/>
    </source>
</evidence>
<keyword evidence="1" id="KW-1133">Transmembrane helix</keyword>
<name>A0ABP4XS25_9MICO</name>
<keyword evidence="1" id="KW-0812">Transmembrane</keyword>
<protein>
    <submittedName>
        <fullName evidence="3">DUF4126 domain-containing protein</fullName>
    </submittedName>
</protein>
<sequence length="201" mass="21381">MLELITGGVLAVSAGLNAYIPLLVLGLLSRFTDLVQLPSGWTWLENEWTLGIVGVLLVIEILVDKFPVLDTANDVLHTVIRPASGGLVFSAGAKADTVAVTDPAQWVESGQVWPFVLGVVIALIPHLLKAIARPVLNALSAGLAAPVTSTLEDIGAVLLAVLAILVPVLALVCVVLIMWWLVRRLRRALRERAARRAVAVA</sequence>
<organism evidence="3 4">
    <name type="scientific">Leucobacter iarius</name>
    <dbReference type="NCBI Taxonomy" id="333963"/>
    <lineage>
        <taxon>Bacteria</taxon>
        <taxon>Bacillati</taxon>
        <taxon>Actinomycetota</taxon>
        <taxon>Actinomycetes</taxon>
        <taxon>Micrococcales</taxon>
        <taxon>Microbacteriaceae</taxon>
        <taxon>Leucobacter</taxon>
    </lineage>
</organism>
<dbReference type="RefSeq" id="WP_344032261.1">
    <property type="nucleotide sequence ID" value="NZ_BAAAOB010000002.1"/>
</dbReference>